<dbReference type="GeneID" id="59236605"/>
<evidence type="ECO:0000256" key="1">
    <source>
        <dbReference type="ARBA" id="ARBA00004141"/>
    </source>
</evidence>
<evidence type="ECO:0000256" key="2">
    <source>
        <dbReference type="ARBA" id="ARBA00007322"/>
    </source>
</evidence>
<protein>
    <submittedName>
        <fullName evidence="8">Uncharacterized protein</fullName>
    </submittedName>
</protein>
<feature type="transmembrane region" description="Helical" evidence="7">
    <location>
        <begin position="113"/>
        <end position="132"/>
    </location>
</feature>
<evidence type="ECO:0000313" key="9">
    <source>
        <dbReference type="Proteomes" id="UP000509704"/>
    </source>
</evidence>
<dbReference type="AlphaFoldDB" id="A0A7H9B543"/>
<organism evidence="8 9">
    <name type="scientific">Zygotorulaspora mrakii</name>
    <name type="common">Zygosaccharomyces mrakii</name>
    <dbReference type="NCBI Taxonomy" id="42260"/>
    <lineage>
        <taxon>Eukaryota</taxon>
        <taxon>Fungi</taxon>
        <taxon>Dikarya</taxon>
        <taxon>Ascomycota</taxon>
        <taxon>Saccharomycotina</taxon>
        <taxon>Saccharomycetes</taxon>
        <taxon>Saccharomycetales</taxon>
        <taxon>Saccharomycetaceae</taxon>
        <taxon>Zygotorulaspora</taxon>
    </lineage>
</organism>
<feature type="region of interest" description="Disordered" evidence="6">
    <location>
        <begin position="1"/>
        <end position="25"/>
    </location>
</feature>
<gene>
    <name evidence="8" type="ORF">HG535_0D05910</name>
</gene>
<dbReference type="GO" id="GO:0071786">
    <property type="term" value="P:endoplasmic reticulum tubular network organization"/>
    <property type="evidence" value="ECO:0007669"/>
    <property type="project" value="TreeGrafter"/>
</dbReference>
<dbReference type="InterPro" id="IPR005344">
    <property type="entry name" value="TMEM33/Pom33"/>
</dbReference>
<proteinExistence type="inferred from homology"/>
<evidence type="ECO:0000256" key="6">
    <source>
        <dbReference type="SAM" id="MobiDB-lite"/>
    </source>
</evidence>
<feature type="transmembrane region" description="Helical" evidence="7">
    <location>
        <begin position="44"/>
        <end position="62"/>
    </location>
</feature>
<keyword evidence="4 7" id="KW-1133">Transmembrane helix</keyword>
<evidence type="ECO:0000313" key="8">
    <source>
        <dbReference type="EMBL" id="QLG72882.1"/>
    </source>
</evidence>
<evidence type="ECO:0000256" key="4">
    <source>
        <dbReference type="ARBA" id="ARBA00022989"/>
    </source>
</evidence>
<dbReference type="OrthoDB" id="5581259at2759"/>
<comment type="subcellular location">
    <subcellularLocation>
        <location evidence="1">Membrane</location>
        <topology evidence="1">Multi-pass membrane protein</topology>
    </subcellularLocation>
</comment>
<dbReference type="Proteomes" id="UP000509704">
    <property type="component" value="Chromosome 4"/>
</dbReference>
<dbReference type="PANTHER" id="PTHR12703">
    <property type="entry name" value="TRANSMEMBRANE PROTEIN 33"/>
    <property type="match status" value="1"/>
</dbReference>
<name>A0A7H9B543_ZYGMR</name>
<keyword evidence="9" id="KW-1185">Reference proteome</keyword>
<sequence length="287" mass="33268">MGRAAESRRGGPGSRMDGGSNVDERRPTAPLMTILRSRIRQPQFYWFLGHFMACYHFVRFYLSLFSVVGQKYHYTRVLFYISVTYAIVLYQFYKSGQLEMGKLVRQLQKLDNLQYFCVSTLLYMCSLNNAMVNGALNSPIIFSFFHTLNYFKENLLPFLPVKPILRMAIKTNIGNFIGSYNGYCLRTAQVFEIICGARSGLIDLPLTLVKLILFGFHTERLFTLCALLTYVWFFKLRYNQCESIRVMLQQFVHLADTTVHSKFPPSIGEKWQMLKNVVIILFSKIPA</sequence>
<dbReference type="GO" id="GO:0016020">
    <property type="term" value="C:membrane"/>
    <property type="evidence" value="ECO:0007669"/>
    <property type="project" value="UniProtKB-SubCell"/>
</dbReference>
<dbReference type="KEGG" id="zmk:HG535_0D05910"/>
<accession>A0A7H9B543</accession>
<keyword evidence="3 7" id="KW-0812">Transmembrane</keyword>
<evidence type="ECO:0000256" key="3">
    <source>
        <dbReference type="ARBA" id="ARBA00022692"/>
    </source>
</evidence>
<dbReference type="PANTHER" id="PTHR12703:SF4">
    <property type="entry name" value="TRANSMEMBRANE PROTEIN 33"/>
    <property type="match status" value="1"/>
</dbReference>
<evidence type="ECO:0000256" key="7">
    <source>
        <dbReference type="SAM" id="Phobius"/>
    </source>
</evidence>
<dbReference type="RefSeq" id="XP_037144609.1">
    <property type="nucleotide sequence ID" value="XM_037288714.1"/>
</dbReference>
<dbReference type="InterPro" id="IPR051645">
    <property type="entry name" value="PER33/POM33_regulator"/>
</dbReference>
<keyword evidence="5 7" id="KW-0472">Membrane</keyword>
<reference evidence="8 9" key="1">
    <citation type="submission" date="2020-07" db="EMBL/GenBank/DDBJ databases">
        <title>The yeast mating-type switching endonuclease HO is a domesticated member of an unorthodox homing genetic element family.</title>
        <authorList>
            <person name="Coughlan A.Y."/>
            <person name="Lombardi L."/>
            <person name="Braun-Galleani S."/>
            <person name="Martos A.R."/>
            <person name="Galeote V."/>
            <person name="Bigey F."/>
            <person name="Dequin S."/>
            <person name="Byrne K.P."/>
            <person name="Wolfe K.H."/>
        </authorList>
    </citation>
    <scope>NUCLEOTIDE SEQUENCE [LARGE SCALE GENOMIC DNA]</scope>
    <source>
        <strain evidence="8 9">NRRL Y-6702</strain>
    </source>
</reference>
<dbReference type="Pfam" id="PF03661">
    <property type="entry name" value="TMEM33_Pom33"/>
    <property type="match status" value="1"/>
</dbReference>
<comment type="similarity">
    <text evidence="2">Belongs to the PER33/POM33 family.</text>
</comment>
<dbReference type="GO" id="GO:0005783">
    <property type="term" value="C:endoplasmic reticulum"/>
    <property type="evidence" value="ECO:0007669"/>
    <property type="project" value="TreeGrafter"/>
</dbReference>
<dbReference type="EMBL" id="CP058607">
    <property type="protein sequence ID" value="QLG72882.1"/>
    <property type="molecule type" value="Genomic_DNA"/>
</dbReference>
<evidence type="ECO:0000256" key="5">
    <source>
        <dbReference type="ARBA" id="ARBA00023136"/>
    </source>
</evidence>
<feature type="transmembrane region" description="Helical" evidence="7">
    <location>
        <begin position="211"/>
        <end position="233"/>
    </location>
</feature>
<dbReference type="GO" id="GO:0061024">
    <property type="term" value="P:membrane organization"/>
    <property type="evidence" value="ECO:0007669"/>
    <property type="project" value="TreeGrafter"/>
</dbReference>
<feature type="transmembrane region" description="Helical" evidence="7">
    <location>
        <begin position="74"/>
        <end position="93"/>
    </location>
</feature>